<dbReference type="Proteomes" id="UP001469553">
    <property type="component" value="Unassembled WGS sequence"/>
</dbReference>
<evidence type="ECO:0000256" key="4">
    <source>
        <dbReference type="ARBA" id="ARBA00023157"/>
    </source>
</evidence>
<gene>
    <name evidence="8" type="ORF">AMECASPLE_014714</name>
</gene>
<dbReference type="Gene3D" id="3.10.100.10">
    <property type="entry name" value="Mannose-Binding Protein A, subunit A"/>
    <property type="match status" value="1"/>
</dbReference>
<feature type="compositionally biased region" description="Basic and acidic residues" evidence="6">
    <location>
        <begin position="734"/>
        <end position="752"/>
    </location>
</feature>
<evidence type="ECO:0000313" key="9">
    <source>
        <dbReference type="Proteomes" id="UP001469553"/>
    </source>
</evidence>
<sequence>MGEVFYSTVPEKLSLATASSHCHSLGAQLATVGQLYLAWQAGLDQCDPGWLADGSVRYPINVPRKNCGGDEPGVRTVYNNPNRTGFPDTTALFDAYCCRAHQPAGIQASEVKALYQTARPASEALSLVTEVQRSGPSIRTSIWADLFGLNKALVPSFSKNNDSSEISEEHVVIDLKSEENWDERSNGSRVNQIDPNGSDGAGINITSGFPDIEGAENHGGSAHEDQDHSYFGSETPALSPIASSTPQPQASYSLLTEFVNTLMRPFKFWTGSKGADKTERVPTLPEEKAAETQTQGEAFGKNLSVPKPSGNKGNMDNAILEHRIGTFPLRGPKSGLQSSEKGLSEHEKELMPLIKLMPSVQNAEQRASSGQPGKGTSSINGNLQSTFNDPTENSPPIQHVSTSGIQSSRQGNFLASVSNAQFQWALKSESGPKQGLPENMAYLDEQESWEPKEAKAGPPELMTLPKSLHQENPENYSGEGKDQDLEAAVTLTDKGRAVSGEEKDMEGSGNGSSFLAGFKMKVSTLATSGVTLSPTPKALPKPSSYVTVGEHTTLSQWLLVNQPTSSPQGAMESDTAEEAKEEIFYVHRPTEMQSLPSTLQTQDESKVTGIAATTEALLEVLTTSEVTSVEPLAGEPDRTDPFSTVTTIESTSDTTATENPSISVSWAQEEQKNISVTDQQSHLLVTLTPTEGSQTEVVQLSTKAFNTEIGLTNMESRSAVTEFFVVGSVQTPSKESKLEEHTTLTTTEKKDTSNPFGSLIPDWAFGLMPSGKLLL</sequence>
<dbReference type="SMART" id="SM00445">
    <property type="entry name" value="LINK"/>
    <property type="match status" value="1"/>
</dbReference>
<feature type="region of interest" description="Disordered" evidence="6">
    <location>
        <begin position="447"/>
        <end position="484"/>
    </location>
</feature>
<dbReference type="PROSITE" id="PS01241">
    <property type="entry name" value="LINK_1"/>
    <property type="match status" value="1"/>
</dbReference>
<name>A0ABV0ZBG7_9TELE</name>
<dbReference type="PANTHER" id="PTHR22804">
    <property type="entry name" value="AGGRECAN/VERSICAN PROTEOGLYCAN"/>
    <property type="match status" value="1"/>
</dbReference>
<feature type="region of interest" description="Disordered" evidence="6">
    <location>
        <begin position="178"/>
        <end position="233"/>
    </location>
</feature>
<accession>A0ABV0ZBG7</accession>
<dbReference type="Pfam" id="PF00193">
    <property type="entry name" value="Xlink"/>
    <property type="match status" value="1"/>
</dbReference>
<keyword evidence="4 5" id="KW-1015">Disulfide bond</keyword>
<evidence type="ECO:0000313" key="8">
    <source>
        <dbReference type="EMBL" id="MEQ2303240.1"/>
    </source>
</evidence>
<dbReference type="InterPro" id="IPR016186">
    <property type="entry name" value="C-type_lectin-like/link_sf"/>
</dbReference>
<evidence type="ECO:0000256" key="2">
    <source>
        <dbReference type="ARBA" id="ARBA00022525"/>
    </source>
</evidence>
<evidence type="ECO:0000259" key="7">
    <source>
        <dbReference type="PROSITE" id="PS50963"/>
    </source>
</evidence>
<feature type="region of interest" description="Disordered" evidence="6">
    <location>
        <begin position="272"/>
        <end position="311"/>
    </location>
</feature>
<dbReference type="InterPro" id="IPR050691">
    <property type="entry name" value="Hyaluronan_bind_Proteoglycan"/>
</dbReference>
<dbReference type="PANTHER" id="PTHR22804:SF24">
    <property type="entry name" value="NEUROCAN CORE PROTEIN"/>
    <property type="match status" value="1"/>
</dbReference>
<keyword evidence="9" id="KW-1185">Reference proteome</keyword>
<proteinExistence type="predicted"/>
<dbReference type="InterPro" id="IPR016187">
    <property type="entry name" value="CTDL_fold"/>
</dbReference>
<comment type="caution">
    <text evidence="5">Lacks conserved residue(s) required for the propagation of feature annotation.</text>
</comment>
<evidence type="ECO:0000256" key="5">
    <source>
        <dbReference type="PROSITE-ProRule" id="PRU00323"/>
    </source>
</evidence>
<evidence type="ECO:0000256" key="1">
    <source>
        <dbReference type="ARBA" id="ARBA00004613"/>
    </source>
</evidence>
<comment type="caution">
    <text evidence="8">The sequence shown here is derived from an EMBL/GenBank/DDBJ whole genome shotgun (WGS) entry which is preliminary data.</text>
</comment>
<dbReference type="SUPFAM" id="SSF56436">
    <property type="entry name" value="C-type lectin-like"/>
    <property type="match status" value="1"/>
</dbReference>
<organism evidence="8 9">
    <name type="scientific">Ameca splendens</name>
    <dbReference type="NCBI Taxonomy" id="208324"/>
    <lineage>
        <taxon>Eukaryota</taxon>
        <taxon>Metazoa</taxon>
        <taxon>Chordata</taxon>
        <taxon>Craniata</taxon>
        <taxon>Vertebrata</taxon>
        <taxon>Euteleostomi</taxon>
        <taxon>Actinopterygii</taxon>
        <taxon>Neopterygii</taxon>
        <taxon>Teleostei</taxon>
        <taxon>Neoteleostei</taxon>
        <taxon>Acanthomorphata</taxon>
        <taxon>Ovalentaria</taxon>
        <taxon>Atherinomorphae</taxon>
        <taxon>Cyprinodontiformes</taxon>
        <taxon>Goodeidae</taxon>
        <taxon>Ameca</taxon>
    </lineage>
</organism>
<feature type="region of interest" description="Disordered" evidence="6">
    <location>
        <begin position="731"/>
        <end position="753"/>
    </location>
</feature>
<feature type="compositionally biased region" description="Basic and acidic residues" evidence="6">
    <location>
        <begin position="274"/>
        <end position="290"/>
    </location>
</feature>
<feature type="disulfide bond" evidence="5">
    <location>
        <begin position="46"/>
        <end position="67"/>
    </location>
</feature>
<keyword evidence="2" id="KW-0964">Secreted</keyword>
<feature type="region of interest" description="Disordered" evidence="6">
    <location>
        <begin position="360"/>
        <end position="403"/>
    </location>
</feature>
<keyword evidence="3" id="KW-0677">Repeat</keyword>
<protein>
    <recommendedName>
        <fullName evidence="7">Link domain-containing protein</fullName>
    </recommendedName>
</protein>
<dbReference type="CDD" id="cd03520">
    <property type="entry name" value="Link_domain_CSPGs_modules_2_4"/>
    <property type="match status" value="1"/>
</dbReference>
<comment type="subcellular location">
    <subcellularLocation>
        <location evidence="1">Secreted</location>
    </subcellularLocation>
</comment>
<feature type="domain" description="Link" evidence="7">
    <location>
        <begin position="2"/>
        <end position="99"/>
    </location>
</feature>
<evidence type="ECO:0000256" key="6">
    <source>
        <dbReference type="SAM" id="MobiDB-lite"/>
    </source>
</evidence>
<evidence type="ECO:0000256" key="3">
    <source>
        <dbReference type="ARBA" id="ARBA00022737"/>
    </source>
</evidence>
<reference evidence="8 9" key="1">
    <citation type="submission" date="2021-06" db="EMBL/GenBank/DDBJ databases">
        <authorList>
            <person name="Palmer J.M."/>
        </authorList>
    </citation>
    <scope>NUCLEOTIDE SEQUENCE [LARGE SCALE GENOMIC DNA]</scope>
    <source>
        <strain evidence="8 9">AS_MEX2019</strain>
        <tissue evidence="8">Muscle</tissue>
    </source>
</reference>
<dbReference type="EMBL" id="JAHRIP010057435">
    <property type="protein sequence ID" value="MEQ2303240.1"/>
    <property type="molecule type" value="Genomic_DNA"/>
</dbReference>
<dbReference type="PROSITE" id="PS50963">
    <property type="entry name" value="LINK_2"/>
    <property type="match status" value="1"/>
</dbReference>
<dbReference type="InterPro" id="IPR000538">
    <property type="entry name" value="Link_dom"/>
</dbReference>